<dbReference type="AlphaFoldDB" id="A0A402C052"/>
<organism evidence="1 2">
    <name type="scientific">Rhodococcus wratislaviensis</name>
    <name type="common">Tsukamurella wratislaviensis</name>
    <dbReference type="NCBI Taxonomy" id="44752"/>
    <lineage>
        <taxon>Bacteria</taxon>
        <taxon>Bacillati</taxon>
        <taxon>Actinomycetota</taxon>
        <taxon>Actinomycetes</taxon>
        <taxon>Mycobacteriales</taxon>
        <taxon>Nocardiaceae</taxon>
        <taxon>Rhodococcus</taxon>
    </lineage>
</organism>
<protein>
    <submittedName>
        <fullName evidence="1">Uncharacterized protein</fullName>
    </submittedName>
</protein>
<gene>
    <name evidence="1" type="ORF">Rhow_005961</name>
</gene>
<evidence type="ECO:0000313" key="1">
    <source>
        <dbReference type="EMBL" id="GCE36961.1"/>
    </source>
</evidence>
<sequence length="77" mass="8186">MEIGSAHSEGAHGYDNFAGARFGYRMVRRSEAARLGQLDDHAAGTGAQAGHQAMPHLVAMVRSPSCARIASKYLSDI</sequence>
<evidence type="ECO:0000313" key="2">
    <source>
        <dbReference type="Proteomes" id="UP000287519"/>
    </source>
</evidence>
<dbReference type="EMBL" id="BHYM01000005">
    <property type="protein sequence ID" value="GCE36961.1"/>
    <property type="molecule type" value="Genomic_DNA"/>
</dbReference>
<keyword evidence="2" id="KW-1185">Reference proteome</keyword>
<accession>A0A402C052</accession>
<proteinExistence type="predicted"/>
<dbReference type="Proteomes" id="UP000287519">
    <property type="component" value="Unassembled WGS sequence"/>
</dbReference>
<comment type="caution">
    <text evidence="1">The sequence shown here is derived from an EMBL/GenBank/DDBJ whole genome shotgun (WGS) entry which is preliminary data.</text>
</comment>
<reference evidence="1 2" key="1">
    <citation type="submission" date="2018-11" db="EMBL/GenBank/DDBJ databases">
        <title>Microbial catabolism of amino acid.</title>
        <authorList>
            <person name="Hibi M."/>
            <person name="Ogawa J."/>
        </authorList>
    </citation>
    <scope>NUCLEOTIDE SEQUENCE [LARGE SCALE GENOMIC DNA]</scope>
    <source>
        <strain evidence="1 2">C31-06</strain>
    </source>
</reference>
<name>A0A402C052_RHOWR</name>